<dbReference type="Proteomes" id="UP001597361">
    <property type="component" value="Unassembled WGS sequence"/>
</dbReference>
<comment type="caution">
    <text evidence="2">The sequence shown here is derived from an EMBL/GenBank/DDBJ whole genome shotgun (WGS) entry which is preliminary data.</text>
</comment>
<dbReference type="EMBL" id="JBHUHR010000025">
    <property type="protein sequence ID" value="MFD2035042.1"/>
    <property type="molecule type" value="Genomic_DNA"/>
</dbReference>
<protein>
    <submittedName>
        <fullName evidence="2">Uncharacterized protein</fullName>
    </submittedName>
</protein>
<proteinExistence type="predicted"/>
<evidence type="ECO:0000256" key="1">
    <source>
        <dbReference type="SAM" id="Phobius"/>
    </source>
</evidence>
<name>A0ABW4VK09_9BACT</name>
<organism evidence="2 3">
    <name type="scientific">Belliella marina</name>
    <dbReference type="NCBI Taxonomy" id="1644146"/>
    <lineage>
        <taxon>Bacteria</taxon>
        <taxon>Pseudomonadati</taxon>
        <taxon>Bacteroidota</taxon>
        <taxon>Cytophagia</taxon>
        <taxon>Cytophagales</taxon>
        <taxon>Cyclobacteriaceae</taxon>
        <taxon>Belliella</taxon>
    </lineage>
</organism>
<evidence type="ECO:0000313" key="3">
    <source>
        <dbReference type="Proteomes" id="UP001597361"/>
    </source>
</evidence>
<feature type="transmembrane region" description="Helical" evidence="1">
    <location>
        <begin position="24"/>
        <end position="42"/>
    </location>
</feature>
<gene>
    <name evidence="2" type="ORF">ACFSKL_09580</name>
</gene>
<accession>A0ABW4VK09</accession>
<reference evidence="3" key="1">
    <citation type="journal article" date="2019" name="Int. J. Syst. Evol. Microbiol.">
        <title>The Global Catalogue of Microorganisms (GCM) 10K type strain sequencing project: providing services to taxonomists for standard genome sequencing and annotation.</title>
        <authorList>
            <consortium name="The Broad Institute Genomics Platform"/>
            <consortium name="The Broad Institute Genome Sequencing Center for Infectious Disease"/>
            <person name="Wu L."/>
            <person name="Ma J."/>
        </authorList>
    </citation>
    <scope>NUCLEOTIDE SEQUENCE [LARGE SCALE GENOMIC DNA]</scope>
    <source>
        <strain evidence="3">CGMCC 1.15180</strain>
    </source>
</reference>
<dbReference type="RefSeq" id="WP_376885720.1">
    <property type="nucleotide sequence ID" value="NZ_JBHUHR010000025.1"/>
</dbReference>
<keyword evidence="1" id="KW-0472">Membrane</keyword>
<evidence type="ECO:0000313" key="2">
    <source>
        <dbReference type="EMBL" id="MFD2035042.1"/>
    </source>
</evidence>
<keyword evidence="1" id="KW-1133">Transmembrane helix</keyword>
<keyword evidence="3" id="KW-1185">Reference proteome</keyword>
<keyword evidence="1" id="KW-0812">Transmembrane</keyword>
<sequence length="97" mass="11276">MKDESEVLNTHTEKPKLWKDSNRLLSFSAIFISVVSLFILIYQTSLATKQFELEQKQQLASVMPYLQQWNGYQDEEEFSIIVENFGIGPAFIKNLTQ</sequence>